<protein>
    <submittedName>
        <fullName evidence="1">Uncharacterized protein</fullName>
    </submittedName>
</protein>
<dbReference type="STRING" id="415426.Hbut_0426"/>
<dbReference type="Proteomes" id="UP000002593">
    <property type="component" value="Chromosome"/>
</dbReference>
<dbReference type="HOGENOM" id="CLU_1451462_0_0_2"/>
<dbReference type="OrthoDB" id="381304at2157"/>
<evidence type="ECO:0000313" key="2">
    <source>
        <dbReference type="Proteomes" id="UP000002593"/>
    </source>
</evidence>
<reference evidence="1 2" key="1">
    <citation type="journal article" date="2007" name="Archaea">
        <title>The genome of Hyperthermus butylicus: a sulfur-reducing, peptide fermenting, neutrophilic Crenarchaeote growing up to 108 degrees C.</title>
        <authorList>
            <person name="Brugger K."/>
            <person name="Chen L."/>
            <person name="Stark M."/>
            <person name="Zibat A."/>
            <person name="Redder P."/>
            <person name="Ruepp A."/>
            <person name="Awayez M."/>
            <person name="She Q."/>
            <person name="Garrett R.A."/>
            <person name="Klenk H.P."/>
        </authorList>
    </citation>
    <scope>NUCLEOTIDE SEQUENCE [LARGE SCALE GENOMIC DNA]</scope>
    <source>
        <strain evidence="2">DSM 5456 / JCM 9403 / PLM1-5</strain>
    </source>
</reference>
<gene>
    <name evidence="1" type="ordered locus">Hbut_0426</name>
</gene>
<proteinExistence type="predicted"/>
<accession>A2BJY1</accession>
<dbReference type="KEGG" id="hbu:Hbut_0426"/>
<evidence type="ECO:0000313" key="1">
    <source>
        <dbReference type="EMBL" id="ABM80292.1"/>
    </source>
</evidence>
<sequence length="189" mass="21156">MAWRNIMSSVFSKVLDHVVEACIRGEDEKACKEALLAAADTLYTPLKPVDTGLGVARMIASRLAAIAANAVLQLARSESKEATIRAAYELLKESRDDDVNDLVKKLLNEAGASIYEPAVSREARESLFSDLKAYFEPEQPQLVLRRRRIPKRSADPLQSLRRLLRELGRQDPILARQLSMELKRRGVSV</sequence>
<dbReference type="AlphaFoldDB" id="A2BJY1"/>
<dbReference type="GeneID" id="4782194"/>
<organism evidence="1 2">
    <name type="scientific">Hyperthermus butylicus (strain DSM 5456 / JCM 9403 / PLM1-5)</name>
    <dbReference type="NCBI Taxonomy" id="415426"/>
    <lineage>
        <taxon>Archaea</taxon>
        <taxon>Thermoproteota</taxon>
        <taxon>Thermoprotei</taxon>
        <taxon>Desulfurococcales</taxon>
        <taxon>Pyrodictiaceae</taxon>
        <taxon>Hyperthermus</taxon>
    </lineage>
</organism>
<name>A2BJY1_HYPBU</name>
<dbReference type="EMBL" id="CP000493">
    <property type="protein sequence ID" value="ABM80292.1"/>
    <property type="molecule type" value="Genomic_DNA"/>
</dbReference>
<dbReference type="eggNOG" id="arCOG12294">
    <property type="taxonomic scope" value="Archaea"/>
</dbReference>
<dbReference type="RefSeq" id="WP_011821610.1">
    <property type="nucleotide sequence ID" value="NC_008818.1"/>
</dbReference>
<keyword evidence="2" id="KW-1185">Reference proteome</keyword>
<dbReference type="EnsemblBacteria" id="ABM80292">
    <property type="protein sequence ID" value="ABM80292"/>
    <property type="gene ID" value="Hbut_0426"/>
</dbReference>